<comment type="caution">
    <text evidence="2">The sequence shown here is derived from an EMBL/GenBank/DDBJ whole genome shotgun (WGS) entry which is preliminary data.</text>
</comment>
<reference evidence="2 3" key="1">
    <citation type="submission" date="2018-02" db="EMBL/GenBank/DDBJ databases">
        <title>Genomic Encyclopedia of Archaeal and Bacterial Type Strains, Phase II (KMG-II): from individual species to whole genera.</title>
        <authorList>
            <person name="Goeker M."/>
        </authorList>
    </citation>
    <scope>NUCLEOTIDE SEQUENCE [LARGE SCALE GENOMIC DNA]</scope>
    <source>
        <strain evidence="2 3">DSM 21165</strain>
    </source>
</reference>
<dbReference type="Gene3D" id="2.180.10.10">
    <property type="entry name" value="RHS repeat-associated core"/>
    <property type="match status" value="1"/>
</dbReference>
<dbReference type="RefSeq" id="WP_105474920.1">
    <property type="nucleotide sequence ID" value="NZ_PVEO01000021.1"/>
</dbReference>
<name>A0A362X7E2_9FLAO</name>
<evidence type="ECO:0000313" key="3">
    <source>
        <dbReference type="Proteomes" id="UP000251545"/>
    </source>
</evidence>
<feature type="signal peptide" evidence="1">
    <location>
        <begin position="1"/>
        <end position="20"/>
    </location>
</feature>
<dbReference type="EMBL" id="PVEO01000021">
    <property type="protein sequence ID" value="PQV44585.1"/>
    <property type="molecule type" value="Genomic_DNA"/>
</dbReference>
<dbReference type="NCBIfam" id="TIGR01643">
    <property type="entry name" value="YD_repeat_2x"/>
    <property type="match status" value="1"/>
</dbReference>
<evidence type="ECO:0000256" key="1">
    <source>
        <dbReference type="SAM" id="SignalP"/>
    </source>
</evidence>
<accession>A0A362X7E2</accession>
<proteinExistence type="predicted"/>
<gene>
    <name evidence="2" type="ORF">CLV33_1215</name>
</gene>
<dbReference type="Proteomes" id="UP000251545">
    <property type="component" value="Unassembled WGS sequence"/>
</dbReference>
<sequence>MNTRFLILIFLASTVRVASAQDLPEIIPPSPEVASFGKFSEVPISHYTGLPNISVPFTSFSVGEKSFPVSLSYHARGIKVEEIASRAGIGWALNAGGSISRQTRDKPDDGDGGYINRGNILMDALASGSFFTNKTVRTNYETADAYASTPPDRFPDQFNISAGSLSAKFIFSYVNDEPLVQNFSDIHIQYNMGNITQAPFGTNLILSFVVTDKDGYKYYFGVSKDGLREARNWDKNIGNYTFPSNSSYNLTSSPFYLNFNSWQLMDVESPNSELVSFVYQEETSIFHSRSYDKKENNGTYTNYTSKIESHQYQLKEIIHKQGKIILEANDDRQDLNGGKELDFIKIYDNNLSSIKTFNLYHSYPATVTDNNQHSQLISFESQAAKRIFLDSIVEVGKNNTKKPAYVFTYNDQALPHRFSNSQDLWGFYNGKPNGQYLKFFGPYNQVSRQVDIEKSMAGMLEQVKYPTGGFTKFIFEHNIGHLGDEFNHILIPDVNSVEPKSAALSHFDHAFYNNGKYEKNIEISNISGPLKIDVSLPVVNGVNQNWACGNPIQNDCMFSIDLIGINGNPFSYSYIFSGYQEFYVESGDYKLVFDPHHTLNWDPSPLNAPLFMVGLSWEDELFSSGYLYAAGKRIKKIQFYDSNYTLVSEKAYDYKHPDGSESGVILSLPFFGALEPNTNLNLTVFQPRGAFPGSPFKTYQGNTIGYKKVTEYYGSSTNNHGKTEYEFMLNKDSGGFMNYPITPPTDNEWLRGLPIYIKHYKLETNGSYRLLKNTYNEYLHADQYLLPQIFTPVTKVLPLLHNDPWVPGTDLSSEGLLYNKTNTSYRLPFINLRHAYETPDVHDYDYKIYHFTGGTLGNVKIVETLYDDNENPTLVTQTETEFNYQKHYQPALVKSVSSDEKPIIQTFTYPQDLVTSYDIHPRDANGNLDYSSIPDTALVEQHRVVPLLVKKYKDTNTNGIADSSELLNTTETVYAWDISDSHILEPSLIKTGKGSNSAEDRIEFKDYDADGNLLQVSKTEGTDITYIYGYDKTLPIAKIENGTYSQVSGQVTSLQALSNSDDDRTIGTSGNEGSLRTALNNLRNSLPNAMVTTYTYDPLIGLTSITDPKGYTSYYEYDGFNRLIRVKDANGNILSENEYYYAAQN</sequence>
<feature type="chain" id="PRO_5016742929" evidence="1">
    <location>
        <begin position="21"/>
        <end position="1145"/>
    </location>
</feature>
<evidence type="ECO:0000313" key="2">
    <source>
        <dbReference type="EMBL" id="PQV44585.1"/>
    </source>
</evidence>
<organism evidence="2 3">
    <name type="scientific">Jejuia pallidilutea</name>
    <dbReference type="NCBI Taxonomy" id="504487"/>
    <lineage>
        <taxon>Bacteria</taxon>
        <taxon>Pseudomonadati</taxon>
        <taxon>Bacteroidota</taxon>
        <taxon>Flavobacteriia</taxon>
        <taxon>Flavobacteriales</taxon>
        <taxon>Flavobacteriaceae</taxon>
        <taxon>Jejuia</taxon>
    </lineage>
</organism>
<dbReference type="InterPro" id="IPR006530">
    <property type="entry name" value="YD"/>
</dbReference>
<dbReference type="Pfam" id="PF05593">
    <property type="entry name" value="RHS_repeat"/>
    <property type="match status" value="1"/>
</dbReference>
<keyword evidence="1" id="KW-0732">Signal</keyword>
<dbReference type="InterPro" id="IPR031325">
    <property type="entry name" value="RHS_repeat"/>
</dbReference>
<dbReference type="AlphaFoldDB" id="A0A362X7E2"/>
<protein>
    <submittedName>
        <fullName evidence="2">YD repeat-containing protein</fullName>
    </submittedName>
</protein>